<dbReference type="PANTHER" id="PTHR12800">
    <property type="entry name" value="CDC37-RELATED"/>
    <property type="match status" value="1"/>
</dbReference>
<comment type="caution">
    <text evidence="10">The sequence shown here is derived from an EMBL/GenBank/DDBJ whole genome shotgun (WGS) entry which is preliminary data.</text>
</comment>
<dbReference type="InterPro" id="IPR013855">
    <property type="entry name" value="Cdc37_N_dom"/>
</dbReference>
<dbReference type="GO" id="GO:0006457">
    <property type="term" value="P:protein folding"/>
    <property type="evidence" value="ECO:0007669"/>
    <property type="project" value="TreeGrafter"/>
</dbReference>
<organism evidence="10 11">
    <name type="scientific">Trichomonascus ciferrii</name>
    <dbReference type="NCBI Taxonomy" id="44093"/>
    <lineage>
        <taxon>Eukaryota</taxon>
        <taxon>Fungi</taxon>
        <taxon>Dikarya</taxon>
        <taxon>Ascomycota</taxon>
        <taxon>Saccharomycotina</taxon>
        <taxon>Dipodascomycetes</taxon>
        <taxon>Dipodascales</taxon>
        <taxon>Trichomonascaceae</taxon>
        <taxon>Trichomonascus</taxon>
        <taxon>Trichomonascus ciferrii complex</taxon>
    </lineage>
</organism>
<accession>A0A642UPD6</accession>
<protein>
    <recommendedName>
        <fullName evidence="5">Hsp90 chaperone protein kinase-targeting subunit</fullName>
    </recommendedName>
</protein>
<dbReference type="AlphaFoldDB" id="A0A642UPD6"/>
<keyword evidence="3" id="KW-0963">Cytoplasm</keyword>
<comment type="subcellular location">
    <subcellularLocation>
        <location evidence="1">Cytoplasm</location>
    </subcellularLocation>
</comment>
<dbReference type="GO" id="GO:0031072">
    <property type="term" value="F:heat shock protein binding"/>
    <property type="evidence" value="ECO:0007669"/>
    <property type="project" value="TreeGrafter"/>
</dbReference>
<evidence type="ECO:0000313" key="11">
    <source>
        <dbReference type="Proteomes" id="UP000761534"/>
    </source>
</evidence>
<evidence type="ECO:0000256" key="3">
    <source>
        <dbReference type="ARBA" id="ARBA00022490"/>
    </source>
</evidence>
<dbReference type="Pfam" id="PF03234">
    <property type="entry name" value="CDC37_N"/>
    <property type="match status" value="1"/>
</dbReference>
<evidence type="ECO:0000259" key="7">
    <source>
        <dbReference type="SMART" id="SM01069"/>
    </source>
</evidence>
<dbReference type="InterPro" id="IPR004918">
    <property type="entry name" value="Cdc37"/>
</dbReference>
<dbReference type="GO" id="GO:0051087">
    <property type="term" value="F:protein-folding chaperone binding"/>
    <property type="evidence" value="ECO:0007669"/>
    <property type="project" value="TreeGrafter"/>
</dbReference>
<proteinExistence type="inferred from homology"/>
<evidence type="ECO:0000259" key="8">
    <source>
        <dbReference type="SMART" id="SM01070"/>
    </source>
</evidence>
<dbReference type="EMBL" id="SWFS01000479">
    <property type="protein sequence ID" value="KAA8901806.1"/>
    <property type="molecule type" value="Genomic_DNA"/>
</dbReference>
<dbReference type="SMART" id="SM01071">
    <property type="entry name" value="CDC37_N"/>
    <property type="match status" value="1"/>
</dbReference>
<evidence type="ECO:0000259" key="9">
    <source>
        <dbReference type="SMART" id="SM01071"/>
    </source>
</evidence>
<dbReference type="GO" id="GO:0050821">
    <property type="term" value="P:protein stabilization"/>
    <property type="evidence" value="ECO:0007669"/>
    <property type="project" value="TreeGrafter"/>
</dbReference>
<dbReference type="Gene3D" id="1.20.58.610">
    <property type="entry name" value="Cdc37, Hsp90 binding domain"/>
    <property type="match status" value="1"/>
</dbReference>
<feature type="domain" description="Cdc37 N-terminal" evidence="9">
    <location>
        <begin position="2"/>
        <end position="181"/>
    </location>
</feature>
<evidence type="ECO:0000256" key="2">
    <source>
        <dbReference type="ARBA" id="ARBA00006222"/>
    </source>
</evidence>
<evidence type="ECO:0000256" key="5">
    <source>
        <dbReference type="ARBA" id="ARBA00031396"/>
    </source>
</evidence>
<evidence type="ECO:0000256" key="6">
    <source>
        <dbReference type="SAM" id="MobiDB-lite"/>
    </source>
</evidence>
<name>A0A642UPD6_9ASCO</name>
<dbReference type="PANTHER" id="PTHR12800:SF4">
    <property type="entry name" value="HSP90 CO-CHAPERONE CDC37"/>
    <property type="match status" value="1"/>
</dbReference>
<dbReference type="InterPro" id="IPR013874">
    <property type="entry name" value="Cdc37_Hsp90-bd"/>
</dbReference>
<dbReference type="Pfam" id="PF08565">
    <property type="entry name" value="CDC37_M"/>
    <property type="match status" value="1"/>
</dbReference>
<evidence type="ECO:0000313" key="10">
    <source>
        <dbReference type="EMBL" id="KAA8901806.1"/>
    </source>
</evidence>
<reference evidence="10" key="1">
    <citation type="journal article" date="2019" name="G3 (Bethesda)">
        <title>Genome Assemblies of Two Rare Opportunistic Yeast Pathogens: Diutina rugosa (syn. Candida rugosa) and Trichomonascus ciferrii (syn. Candida ciferrii).</title>
        <authorList>
            <person name="Mixao V."/>
            <person name="Saus E."/>
            <person name="Hansen A.P."/>
            <person name="Lass-Florl C."/>
            <person name="Gabaldon T."/>
        </authorList>
    </citation>
    <scope>NUCLEOTIDE SEQUENCE</scope>
    <source>
        <strain evidence="10">CBS 4856</strain>
    </source>
</reference>
<comment type="similarity">
    <text evidence="2">Belongs to the CDC37 family.</text>
</comment>
<keyword evidence="4" id="KW-0143">Chaperone</keyword>
<dbReference type="GO" id="GO:0051082">
    <property type="term" value="F:unfolded protein binding"/>
    <property type="evidence" value="ECO:0007669"/>
    <property type="project" value="TreeGrafter"/>
</dbReference>
<evidence type="ECO:0000256" key="4">
    <source>
        <dbReference type="ARBA" id="ARBA00023186"/>
    </source>
</evidence>
<feature type="region of interest" description="Disordered" evidence="6">
    <location>
        <begin position="169"/>
        <end position="239"/>
    </location>
</feature>
<dbReference type="OrthoDB" id="440202at2759"/>
<dbReference type="GO" id="GO:0019901">
    <property type="term" value="F:protein kinase binding"/>
    <property type="evidence" value="ECO:0007669"/>
    <property type="project" value="InterPro"/>
</dbReference>
<evidence type="ECO:0000256" key="1">
    <source>
        <dbReference type="ARBA" id="ARBA00004496"/>
    </source>
</evidence>
<sequence length="465" mass="53204">MVIDYSKWDKLELSDDSDIEVHPNVDKKSFIRWKQRDIHEKREQMKHNIQQLEVSTEMNTDLLKRIDQLISVGEKGEEKLSGDISSAVAIANRGFDKDKPENATADEQHNYTEMLENLMEQVRDGVKDSDDKEKATLEKIKEHRQKLDEVLKDQFKQLEELQEERSRHILSEDIHTGFDSTQITHKPAETEKKKQTKEQIEVLNPGAEASSSSSSAPPQQKSVAEAEEDEDVQASPDTVEFGKIPIGEYSKCYSYLISHPNVISEQEKDGLMMEAFQQQLAGNEVSMRRTVHNALLIQYCHTLGPDGVRMFFSKINDKNHPAYNAFIKDVDFTVNHIKQRCEVIANERSDQQENVEQIQLHAVDPNTEIVVNVPDSTNPEAMAVYNSFSSEMRTAIESKQLDEINKVLAEMSVEDAEDLVKKFDECGVLSVEEKIYDATEWQKEKQRLQEEEAASSSNPKVEEMD</sequence>
<dbReference type="InterPro" id="IPR013873">
    <property type="entry name" value="Cdc37_C"/>
</dbReference>
<gene>
    <name evidence="10" type="ORF">TRICI_005993</name>
</gene>
<feature type="region of interest" description="Disordered" evidence="6">
    <location>
        <begin position="444"/>
        <end position="465"/>
    </location>
</feature>
<dbReference type="SMART" id="SM01069">
    <property type="entry name" value="CDC37_C"/>
    <property type="match status" value="1"/>
</dbReference>
<dbReference type="VEuPathDB" id="FungiDB:TRICI_005993"/>
<feature type="domain" description="Cdc37 Hsp90 binding" evidence="8">
    <location>
        <begin position="180"/>
        <end position="356"/>
    </location>
</feature>
<dbReference type="InterPro" id="IPR038189">
    <property type="entry name" value="Cdc37_Hsp90-bd_sf"/>
</dbReference>
<dbReference type="SUPFAM" id="SSF101391">
    <property type="entry name" value="Hsp90 co-chaperone CDC37"/>
    <property type="match status" value="1"/>
</dbReference>
<dbReference type="Proteomes" id="UP000761534">
    <property type="component" value="Unassembled WGS sequence"/>
</dbReference>
<dbReference type="GO" id="GO:0005737">
    <property type="term" value="C:cytoplasm"/>
    <property type="evidence" value="ECO:0007669"/>
    <property type="project" value="UniProtKB-SubCell"/>
</dbReference>
<keyword evidence="11" id="KW-1185">Reference proteome</keyword>
<dbReference type="Pfam" id="PF08564">
    <property type="entry name" value="CDC37_C"/>
    <property type="match status" value="1"/>
</dbReference>
<dbReference type="SMART" id="SM01070">
    <property type="entry name" value="CDC37_M"/>
    <property type="match status" value="1"/>
</dbReference>
<feature type="domain" description="Cdc37 C-terminal" evidence="7">
    <location>
        <begin position="371"/>
        <end position="464"/>
    </location>
</feature>
<feature type="compositionally biased region" description="Basic and acidic residues" evidence="6">
    <location>
        <begin position="186"/>
        <end position="200"/>
    </location>
</feature>